<dbReference type="AlphaFoldDB" id="A0A7J7MZH6"/>
<dbReference type="OrthoDB" id="507126at2759"/>
<accession>A0A7J7MZH6</accession>
<proteinExistence type="predicted"/>
<comment type="caution">
    <text evidence="2">The sequence shown here is derived from an EMBL/GenBank/DDBJ whole genome shotgun (WGS) entry which is preliminary data.</text>
</comment>
<evidence type="ECO:0000256" key="1">
    <source>
        <dbReference type="SAM" id="MobiDB-lite"/>
    </source>
</evidence>
<evidence type="ECO:0000313" key="2">
    <source>
        <dbReference type="EMBL" id="KAF6160286.1"/>
    </source>
</evidence>
<dbReference type="Proteomes" id="UP000541444">
    <property type="component" value="Unassembled WGS sequence"/>
</dbReference>
<feature type="region of interest" description="Disordered" evidence="1">
    <location>
        <begin position="1"/>
        <end position="22"/>
    </location>
</feature>
<dbReference type="EMBL" id="JACGCM010001165">
    <property type="protein sequence ID" value="KAF6160286.1"/>
    <property type="molecule type" value="Genomic_DNA"/>
</dbReference>
<sequence length="108" mass="11317">MMMGRGDEVIESSSTTGFPPSFGTNSIAQLQVGLKDLENKYRNRVTKQSLPVEVALATFTSAIHSGAIGGLMGTLTPPDIASLFSIATDAQTMNSLKQAQAFNGGPLI</sequence>
<name>A0A7J7MZH6_9MAGN</name>
<gene>
    <name evidence="2" type="ORF">GIB67_019055</name>
</gene>
<feature type="compositionally biased region" description="Polar residues" evidence="1">
    <location>
        <begin position="11"/>
        <end position="22"/>
    </location>
</feature>
<protein>
    <submittedName>
        <fullName evidence="2">Uncharacterized protein</fullName>
    </submittedName>
</protein>
<evidence type="ECO:0000313" key="3">
    <source>
        <dbReference type="Proteomes" id="UP000541444"/>
    </source>
</evidence>
<reference evidence="2 3" key="1">
    <citation type="journal article" date="2020" name="IScience">
        <title>Genome Sequencing of the Endangered Kingdonia uniflora (Circaeasteraceae, Ranunculales) Reveals Potential Mechanisms of Evolutionary Specialization.</title>
        <authorList>
            <person name="Sun Y."/>
            <person name="Deng T."/>
            <person name="Zhang A."/>
            <person name="Moore M.J."/>
            <person name="Landis J.B."/>
            <person name="Lin N."/>
            <person name="Zhang H."/>
            <person name="Zhang X."/>
            <person name="Huang J."/>
            <person name="Zhang X."/>
            <person name="Sun H."/>
            <person name="Wang H."/>
        </authorList>
    </citation>
    <scope>NUCLEOTIDE SEQUENCE [LARGE SCALE GENOMIC DNA]</scope>
    <source>
        <strain evidence="2">TB1705</strain>
        <tissue evidence="2">Leaf</tissue>
    </source>
</reference>
<organism evidence="2 3">
    <name type="scientific">Kingdonia uniflora</name>
    <dbReference type="NCBI Taxonomy" id="39325"/>
    <lineage>
        <taxon>Eukaryota</taxon>
        <taxon>Viridiplantae</taxon>
        <taxon>Streptophyta</taxon>
        <taxon>Embryophyta</taxon>
        <taxon>Tracheophyta</taxon>
        <taxon>Spermatophyta</taxon>
        <taxon>Magnoliopsida</taxon>
        <taxon>Ranunculales</taxon>
        <taxon>Circaeasteraceae</taxon>
        <taxon>Kingdonia</taxon>
    </lineage>
</organism>
<keyword evidence="3" id="KW-1185">Reference proteome</keyword>